<comment type="caution">
    <text evidence="1">The sequence shown here is derived from an EMBL/GenBank/DDBJ whole genome shotgun (WGS) entry which is preliminary data.</text>
</comment>
<gene>
    <name evidence="1" type="ORF">VT52_034415</name>
</gene>
<evidence type="ECO:0000313" key="2">
    <source>
        <dbReference type="Proteomes" id="UP000034838"/>
    </source>
</evidence>
<evidence type="ECO:0000313" key="1">
    <source>
        <dbReference type="EMBL" id="OIK23103.1"/>
    </source>
</evidence>
<dbReference type="EMBL" id="LBDA02000150">
    <property type="protein sequence ID" value="OIK23103.1"/>
    <property type="molecule type" value="Genomic_DNA"/>
</dbReference>
<sequence length="191" mass="21135">MICVLIYEYLPHELARLGVVAKAAGLDHRRIAAQVCLARERAGRARTAPPEPHHLSEVFIAELRRLQWERIAGLMEKERMAAYRPSDDSRAVRYEERRLQRLMTDVAEAERSGVAAVEICRHCVYRIDARPAAGSSSPGMPAPAVHLMAASPGEAAARAWALHGRDGGLYQRSGHRIASVTQILPEPGELF</sequence>
<name>A0A1J4PSZ8_9ACTN</name>
<dbReference type="Proteomes" id="UP000034838">
    <property type="component" value="Unassembled WGS sequence"/>
</dbReference>
<organism evidence="1 2">
    <name type="scientific">Streptomyces malaysiense</name>
    <dbReference type="NCBI Taxonomy" id="1428626"/>
    <lineage>
        <taxon>Bacteria</taxon>
        <taxon>Bacillati</taxon>
        <taxon>Actinomycetota</taxon>
        <taxon>Actinomycetes</taxon>
        <taxon>Kitasatosporales</taxon>
        <taxon>Streptomycetaceae</taxon>
        <taxon>Streptomyces</taxon>
    </lineage>
</organism>
<dbReference type="AlphaFoldDB" id="A0A1J4PSZ8"/>
<reference evidence="1" key="1">
    <citation type="submission" date="2016-10" db="EMBL/GenBank/DDBJ databases">
        <title>Genome sequence of Streptomyces malaysiense MUSC 136.</title>
        <authorList>
            <person name="Lee L.-H."/>
            <person name="Ser H.-L."/>
        </authorList>
    </citation>
    <scope>NUCLEOTIDE SEQUENCE [LARGE SCALE GENOMIC DNA]</scope>
    <source>
        <strain evidence="1">MUSC 136</strain>
    </source>
</reference>
<protein>
    <submittedName>
        <fullName evidence="1">Uncharacterized protein</fullName>
    </submittedName>
</protein>
<proteinExistence type="predicted"/>
<accession>A0A1J4PSZ8</accession>
<keyword evidence="2" id="KW-1185">Reference proteome</keyword>